<evidence type="ECO:0000256" key="6">
    <source>
        <dbReference type="ARBA" id="ARBA00022750"/>
    </source>
</evidence>
<dbReference type="InterPro" id="IPR032799">
    <property type="entry name" value="TAXi_C"/>
</dbReference>
<dbReference type="GO" id="GO:0016020">
    <property type="term" value="C:membrane"/>
    <property type="evidence" value="ECO:0007669"/>
    <property type="project" value="UniProtKB-SubCell"/>
</dbReference>
<evidence type="ECO:0000313" key="15">
    <source>
        <dbReference type="Proteomes" id="UP000822688"/>
    </source>
</evidence>
<dbReference type="AlphaFoldDB" id="A0A8T0HK71"/>
<dbReference type="PANTHER" id="PTHR13683">
    <property type="entry name" value="ASPARTYL PROTEASES"/>
    <property type="match status" value="1"/>
</dbReference>
<dbReference type="SUPFAM" id="SSF50630">
    <property type="entry name" value="Acid proteases"/>
    <property type="match status" value="1"/>
</dbReference>
<dbReference type="CDD" id="cd05476">
    <property type="entry name" value="pepsin_A_like_plant"/>
    <property type="match status" value="1"/>
</dbReference>
<comment type="subcellular location">
    <subcellularLocation>
        <location evidence="1">Membrane</location>
    </subcellularLocation>
</comment>
<keyword evidence="3" id="KW-0645">Protease</keyword>
<dbReference type="Proteomes" id="UP000822688">
    <property type="component" value="Chromosome 6"/>
</dbReference>
<keyword evidence="6" id="KW-0064">Aspartyl protease</keyword>
<keyword evidence="10" id="KW-0325">Glycoprotein</keyword>
<feature type="signal peptide" evidence="12">
    <location>
        <begin position="1"/>
        <end position="19"/>
    </location>
</feature>
<evidence type="ECO:0000256" key="9">
    <source>
        <dbReference type="ARBA" id="ARBA00023136"/>
    </source>
</evidence>
<dbReference type="Gene3D" id="2.40.70.10">
    <property type="entry name" value="Acid Proteases"/>
    <property type="match status" value="2"/>
</dbReference>
<name>A0A8T0HK71_CERPU</name>
<dbReference type="GO" id="GO:0006508">
    <property type="term" value="P:proteolysis"/>
    <property type="evidence" value="ECO:0007669"/>
    <property type="project" value="UniProtKB-KW"/>
</dbReference>
<evidence type="ECO:0000256" key="8">
    <source>
        <dbReference type="ARBA" id="ARBA00022989"/>
    </source>
</evidence>
<dbReference type="InterPro" id="IPR034161">
    <property type="entry name" value="Pepsin-like_plant"/>
</dbReference>
<keyword evidence="7" id="KW-0378">Hydrolase</keyword>
<organism evidence="14 15">
    <name type="scientific">Ceratodon purpureus</name>
    <name type="common">Fire moss</name>
    <name type="synonym">Dicranum purpureum</name>
    <dbReference type="NCBI Taxonomy" id="3225"/>
    <lineage>
        <taxon>Eukaryota</taxon>
        <taxon>Viridiplantae</taxon>
        <taxon>Streptophyta</taxon>
        <taxon>Embryophyta</taxon>
        <taxon>Bryophyta</taxon>
        <taxon>Bryophytina</taxon>
        <taxon>Bryopsida</taxon>
        <taxon>Dicranidae</taxon>
        <taxon>Pseudoditrichales</taxon>
        <taxon>Ditrichaceae</taxon>
        <taxon>Ceratodon</taxon>
    </lineage>
</organism>
<evidence type="ECO:0000256" key="12">
    <source>
        <dbReference type="SAM" id="SignalP"/>
    </source>
</evidence>
<comment type="similarity">
    <text evidence="2">Belongs to the peptidase A1 family.</text>
</comment>
<evidence type="ECO:0000256" key="5">
    <source>
        <dbReference type="ARBA" id="ARBA00022729"/>
    </source>
</evidence>
<evidence type="ECO:0000256" key="4">
    <source>
        <dbReference type="ARBA" id="ARBA00022692"/>
    </source>
</evidence>
<proteinExistence type="inferred from homology"/>
<keyword evidence="5 12" id="KW-0732">Signal</keyword>
<dbReference type="OrthoDB" id="2747330at2759"/>
<dbReference type="EMBL" id="CM026427">
    <property type="protein sequence ID" value="KAG0571210.1"/>
    <property type="molecule type" value="Genomic_DNA"/>
</dbReference>
<gene>
    <name evidence="14" type="ORF">KC19_6G219900</name>
</gene>
<dbReference type="Pfam" id="PF14541">
    <property type="entry name" value="TAXi_C"/>
    <property type="match status" value="1"/>
</dbReference>
<dbReference type="PRINTS" id="PR00792">
    <property type="entry name" value="PEPSIN"/>
</dbReference>
<feature type="active site" evidence="11">
    <location>
        <position position="97"/>
    </location>
</feature>
<dbReference type="Pfam" id="PF14543">
    <property type="entry name" value="TAXi_N"/>
    <property type="match status" value="1"/>
</dbReference>
<keyword evidence="15" id="KW-1185">Reference proteome</keyword>
<feature type="chain" id="PRO_5035913529" description="Peptidase A1 domain-containing protein" evidence="12">
    <location>
        <begin position="20"/>
        <end position="493"/>
    </location>
</feature>
<keyword evidence="4" id="KW-0812">Transmembrane</keyword>
<evidence type="ECO:0000259" key="13">
    <source>
        <dbReference type="PROSITE" id="PS51767"/>
    </source>
</evidence>
<keyword evidence="9" id="KW-0472">Membrane</keyword>
<evidence type="ECO:0000256" key="3">
    <source>
        <dbReference type="ARBA" id="ARBA00022670"/>
    </source>
</evidence>
<dbReference type="InterPro" id="IPR001461">
    <property type="entry name" value="Aspartic_peptidase_A1"/>
</dbReference>
<comment type="caution">
    <text evidence="14">The sequence shown here is derived from an EMBL/GenBank/DDBJ whole genome shotgun (WGS) entry which is preliminary data.</text>
</comment>
<dbReference type="InterPro" id="IPR032861">
    <property type="entry name" value="TAXi_N"/>
</dbReference>
<evidence type="ECO:0000256" key="11">
    <source>
        <dbReference type="PIRSR" id="PIRSR601461-1"/>
    </source>
</evidence>
<accession>A0A8T0HK71</accession>
<feature type="active site" evidence="11">
    <location>
        <position position="318"/>
    </location>
</feature>
<dbReference type="InterPro" id="IPR021109">
    <property type="entry name" value="Peptidase_aspartic_dom_sf"/>
</dbReference>
<evidence type="ECO:0000313" key="14">
    <source>
        <dbReference type="EMBL" id="KAG0571210.1"/>
    </source>
</evidence>
<evidence type="ECO:0000256" key="2">
    <source>
        <dbReference type="ARBA" id="ARBA00007447"/>
    </source>
</evidence>
<dbReference type="PANTHER" id="PTHR13683:SF375">
    <property type="entry name" value="PEPTIDASE A1 DOMAIN-CONTAINING PROTEIN"/>
    <property type="match status" value="1"/>
</dbReference>
<evidence type="ECO:0000256" key="1">
    <source>
        <dbReference type="ARBA" id="ARBA00004370"/>
    </source>
</evidence>
<dbReference type="InterPro" id="IPR033121">
    <property type="entry name" value="PEPTIDASE_A1"/>
</dbReference>
<sequence>MATVVVVLLMAMGSMMVGAQQFDVVHNYAHHEGSPANSGGQGASQEYSALLKEHDRRRLASVADFPLRGDDDPTSIGLYFTQITLGTPPRQFYVQVDTGSDILWVNCDPCPGCPLTTDIKGITLQHYDPSLSTTDKILGCTDAACPIASNGAGNGACTSVGSTRACAYVTQYGDGSSTRGYFINDVLTFRQVDNSSNGNATANIYFGCGTTQSGNLLTTSRAVDGLMGFGQAQIAVPTQLAAQAKVGRVFAHCLQGDNQGSGTFVIGSILEPNISYTPIIPKQYHYSVGMENIAVDGVNITDPTSFAIGVSGGGVIMDSGTTLSYLVEPAYTQFINAITSGAPVASYRLPYSDGSTSLCWMYSGDIASAFPSVTLFFDGGVVMNLAARNYLYSVRVSSGSYWCMGWMSSTSTYTIFGDIVLKDQLVVYDNDNQRVGWKPFDCTKSIRVSAPNSTTPMDVLPGSGDGFGAGATTRLSTIALSSCLAFALLCAFL</sequence>
<protein>
    <recommendedName>
        <fullName evidence="13">Peptidase A1 domain-containing protein</fullName>
    </recommendedName>
</protein>
<evidence type="ECO:0000256" key="10">
    <source>
        <dbReference type="ARBA" id="ARBA00023180"/>
    </source>
</evidence>
<evidence type="ECO:0000256" key="7">
    <source>
        <dbReference type="ARBA" id="ARBA00022801"/>
    </source>
</evidence>
<feature type="domain" description="Peptidase A1" evidence="13">
    <location>
        <begin position="79"/>
        <end position="438"/>
    </location>
</feature>
<dbReference type="GO" id="GO:0004190">
    <property type="term" value="F:aspartic-type endopeptidase activity"/>
    <property type="evidence" value="ECO:0007669"/>
    <property type="project" value="UniProtKB-KW"/>
</dbReference>
<dbReference type="PROSITE" id="PS51767">
    <property type="entry name" value="PEPTIDASE_A1"/>
    <property type="match status" value="1"/>
</dbReference>
<keyword evidence="8" id="KW-1133">Transmembrane helix</keyword>
<reference evidence="14 15" key="1">
    <citation type="submission" date="2020-06" db="EMBL/GenBank/DDBJ databases">
        <title>WGS assembly of Ceratodon purpureus strain R40.</title>
        <authorList>
            <person name="Carey S.B."/>
            <person name="Jenkins J."/>
            <person name="Shu S."/>
            <person name="Lovell J.T."/>
            <person name="Sreedasyam A."/>
            <person name="Maumus F."/>
            <person name="Tiley G.P."/>
            <person name="Fernandez-Pozo N."/>
            <person name="Barry K."/>
            <person name="Chen C."/>
            <person name="Wang M."/>
            <person name="Lipzen A."/>
            <person name="Daum C."/>
            <person name="Saski C.A."/>
            <person name="Payton A.C."/>
            <person name="Mcbreen J.C."/>
            <person name="Conrad R.E."/>
            <person name="Kollar L.M."/>
            <person name="Olsson S."/>
            <person name="Huttunen S."/>
            <person name="Landis J.B."/>
            <person name="Wickett N.J."/>
            <person name="Johnson M.G."/>
            <person name="Rensing S.A."/>
            <person name="Grimwood J."/>
            <person name="Schmutz J."/>
            <person name="Mcdaniel S.F."/>
        </authorList>
    </citation>
    <scope>NUCLEOTIDE SEQUENCE [LARGE SCALE GENOMIC DNA]</scope>
    <source>
        <strain evidence="14 15">R40</strain>
    </source>
</reference>